<dbReference type="EC" id="2.5.1.41" evidence="9"/>
<feature type="binding site" evidence="9">
    <location>
        <begin position="228"/>
        <end position="229"/>
    </location>
    <ligand>
        <name>sn-glycerol 1-phosphate</name>
        <dbReference type="ChEBI" id="CHEBI:57685"/>
    </ligand>
</feature>
<accession>A0A917A1Q8</accession>
<dbReference type="Proteomes" id="UP000599688">
    <property type="component" value="Unassembled WGS sequence"/>
</dbReference>
<evidence type="ECO:0000256" key="7">
    <source>
        <dbReference type="ARBA" id="ARBA00023264"/>
    </source>
</evidence>
<keyword evidence="5 9" id="KW-0443">Lipid metabolism</keyword>
<dbReference type="AlphaFoldDB" id="A0A917A1Q8"/>
<dbReference type="GO" id="GO:0047294">
    <property type="term" value="F:phosphoglycerol geranylgeranyltransferase activity"/>
    <property type="evidence" value="ECO:0007669"/>
    <property type="project" value="UniProtKB-UniRule"/>
</dbReference>
<dbReference type="NCBIfam" id="NF003198">
    <property type="entry name" value="PRK04169.1-2"/>
    <property type="match status" value="1"/>
</dbReference>
<keyword evidence="4 9" id="KW-0460">Magnesium</keyword>
<dbReference type="NCBIfam" id="TIGR01769">
    <property type="entry name" value="GGGP"/>
    <property type="match status" value="1"/>
</dbReference>
<dbReference type="PANTHER" id="PTHR21235">
    <property type="entry name" value="IMIDAZOLE GLYCEROL PHOSPHATE SYNTHASE SUBUNIT HISF/H IGP SYNTHASE SUBUNIT HISF/H"/>
    <property type="match status" value="1"/>
</dbReference>
<dbReference type="HAMAP" id="MF_00112">
    <property type="entry name" value="GGGP_HepGP_synthase"/>
    <property type="match status" value="1"/>
</dbReference>
<evidence type="ECO:0000313" key="11">
    <source>
        <dbReference type="Proteomes" id="UP000599688"/>
    </source>
</evidence>
<comment type="caution">
    <text evidence="9">Lacks conserved residue(s) required for the propagation of feature annotation.</text>
</comment>
<dbReference type="PANTHER" id="PTHR21235:SF22">
    <property type="entry name" value="GERANYLGERANYLGLYCERYL PHOSPHATE SYNTHASE"/>
    <property type="match status" value="1"/>
</dbReference>
<dbReference type="Gene3D" id="3.20.20.390">
    <property type="entry name" value="FMN-linked oxidoreductases"/>
    <property type="match status" value="1"/>
</dbReference>
<dbReference type="GO" id="GO:0000107">
    <property type="term" value="F:imidazoleglycerol-phosphate synthase activity"/>
    <property type="evidence" value="ECO:0007669"/>
    <property type="project" value="TreeGrafter"/>
</dbReference>
<keyword evidence="6 9" id="KW-0594">Phospholipid biosynthesis</keyword>
<dbReference type="Pfam" id="PF01884">
    <property type="entry name" value="PcrB"/>
    <property type="match status" value="1"/>
</dbReference>
<evidence type="ECO:0000256" key="8">
    <source>
        <dbReference type="ARBA" id="ARBA00047288"/>
    </source>
</evidence>
<evidence type="ECO:0000313" key="10">
    <source>
        <dbReference type="EMBL" id="GGE22226.1"/>
    </source>
</evidence>
<organism evidence="10 11">
    <name type="scientific">Psychroflexus salis</name>
    <dbReference type="NCBI Taxonomy" id="1526574"/>
    <lineage>
        <taxon>Bacteria</taxon>
        <taxon>Pseudomonadati</taxon>
        <taxon>Bacteroidota</taxon>
        <taxon>Flavobacteriia</taxon>
        <taxon>Flavobacteriales</taxon>
        <taxon>Flavobacteriaceae</taxon>
        <taxon>Psychroflexus</taxon>
    </lineage>
</organism>
<dbReference type="GO" id="GO:0005737">
    <property type="term" value="C:cytoplasm"/>
    <property type="evidence" value="ECO:0007669"/>
    <property type="project" value="InterPro"/>
</dbReference>
<comment type="similarity">
    <text evidence="9">Belongs to the GGGP/HepGP synthase family. Group II subfamily.</text>
</comment>
<keyword evidence="11" id="KW-1185">Reference proteome</keyword>
<reference evidence="10 11" key="1">
    <citation type="journal article" date="2014" name="Int. J. Syst. Evol. Microbiol.">
        <title>Complete genome sequence of Corynebacterium casei LMG S-19264T (=DSM 44701T), isolated from a smear-ripened cheese.</title>
        <authorList>
            <consortium name="US DOE Joint Genome Institute (JGI-PGF)"/>
            <person name="Walter F."/>
            <person name="Albersmeier A."/>
            <person name="Kalinowski J."/>
            <person name="Ruckert C."/>
        </authorList>
    </citation>
    <scope>NUCLEOTIDE SEQUENCE [LARGE SCALE GENOMIC DNA]</scope>
    <source>
        <strain evidence="10 11">CGMCC 1.12925</strain>
    </source>
</reference>
<feature type="binding site" evidence="9">
    <location>
        <position position="28"/>
    </location>
    <ligand>
        <name>Mg(2+)</name>
        <dbReference type="ChEBI" id="CHEBI:18420"/>
    </ligand>
</feature>
<comment type="cofactor">
    <cofactor evidence="9">
        <name>Mg(2+)</name>
        <dbReference type="ChEBI" id="CHEBI:18420"/>
    </cofactor>
</comment>
<dbReference type="InterPro" id="IPR050064">
    <property type="entry name" value="IGPS_HisA/HisF"/>
</dbReference>
<keyword evidence="7 9" id="KW-1208">Phospholipid metabolism</keyword>
<feature type="binding site" evidence="9">
    <location>
        <begin position="175"/>
        <end position="181"/>
    </location>
    <ligand>
        <name>sn-glycerol 1-phosphate</name>
        <dbReference type="ChEBI" id="CHEBI:57685"/>
    </ligand>
</feature>
<dbReference type="GO" id="GO:0046474">
    <property type="term" value="P:glycerophospholipid biosynthetic process"/>
    <property type="evidence" value="ECO:0007669"/>
    <property type="project" value="UniProtKB-UniRule"/>
</dbReference>
<comment type="caution">
    <text evidence="10">The sequence shown here is derived from an EMBL/GenBank/DDBJ whole genome shotgun (WGS) entry which is preliminary data.</text>
</comment>
<keyword evidence="3 9" id="KW-0479">Metal-binding</keyword>
<dbReference type="InterPro" id="IPR008205">
    <property type="entry name" value="GGGP_HepGP_synthase"/>
</dbReference>
<evidence type="ECO:0000256" key="3">
    <source>
        <dbReference type="ARBA" id="ARBA00022723"/>
    </source>
</evidence>
<sequence length="233" mass="24978">MNRKSTVKSIALLKHFQQANNQLAVLIDPEDFRESPVDFLKKIPEETSILLVGGSQVSAGKTEEVVSKLKAFTHLPIILFPGDYSQLTHKADAVLFLSLLSGRNPEYLINQHVKAVPFLQTSNLEVISTAYILIDGGCETAVVNISETQPIAATDVQQIVNTALAGQFMGKQLIYLEAGSGAKNPIPVEVISAVKKAIQIPLIVGGGIKTQAQKQAAFIAGANLVVMGTAFEN</sequence>
<keyword evidence="2 9" id="KW-0808">Transferase</keyword>
<evidence type="ECO:0000256" key="5">
    <source>
        <dbReference type="ARBA" id="ARBA00023098"/>
    </source>
</evidence>
<dbReference type="SUPFAM" id="SSF51395">
    <property type="entry name" value="FMN-linked oxidoreductases"/>
    <property type="match status" value="1"/>
</dbReference>
<feature type="binding site" evidence="9">
    <location>
        <begin position="206"/>
        <end position="207"/>
    </location>
    <ligand>
        <name>sn-glycerol 1-phosphate</name>
        <dbReference type="ChEBI" id="CHEBI:57685"/>
    </ligand>
</feature>
<gene>
    <name evidence="10" type="primary">pcrB</name>
    <name evidence="10" type="ORF">GCM10010831_24080</name>
</gene>
<dbReference type="RefSeq" id="WP_188407121.1">
    <property type="nucleotide sequence ID" value="NZ_BMGL01000016.1"/>
</dbReference>
<feature type="binding site" evidence="9">
    <location>
        <position position="55"/>
    </location>
    <ligand>
        <name>Mg(2+)</name>
        <dbReference type="ChEBI" id="CHEBI:18420"/>
    </ligand>
</feature>
<keyword evidence="1 9" id="KW-0444">Lipid biosynthesis</keyword>
<dbReference type="GO" id="GO:0000287">
    <property type="term" value="F:magnesium ion binding"/>
    <property type="evidence" value="ECO:0007669"/>
    <property type="project" value="UniProtKB-UniRule"/>
</dbReference>
<evidence type="ECO:0000256" key="6">
    <source>
        <dbReference type="ARBA" id="ARBA00023209"/>
    </source>
</evidence>
<evidence type="ECO:0000256" key="4">
    <source>
        <dbReference type="ARBA" id="ARBA00022842"/>
    </source>
</evidence>
<evidence type="ECO:0000256" key="9">
    <source>
        <dbReference type="HAMAP-Rule" id="MF_00112"/>
    </source>
</evidence>
<dbReference type="EMBL" id="BMGL01000016">
    <property type="protein sequence ID" value="GGE22226.1"/>
    <property type="molecule type" value="Genomic_DNA"/>
</dbReference>
<proteinExistence type="inferred from homology"/>
<evidence type="ECO:0000256" key="2">
    <source>
        <dbReference type="ARBA" id="ARBA00022679"/>
    </source>
</evidence>
<protein>
    <recommendedName>
        <fullName evidence="9">Geranylgeranylglyceryl phosphate synthase</fullName>
        <shortName evidence="9">GGGP synthase</shortName>
        <shortName evidence="9">GGGPS</shortName>
        <ecNumber evidence="9">2.5.1.41</ecNumber>
    </recommendedName>
    <alternativeName>
        <fullName evidence="9">(S)-3-O-geranylgeranylglyceryl phosphate synthase</fullName>
    </alternativeName>
    <alternativeName>
        <fullName evidence="9">Phosphoglycerol geranylgeranyltransferase</fullName>
    </alternativeName>
</protein>
<comment type="catalytic activity">
    <reaction evidence="8 9">
        <text>sn-glycerol 1-phosphate + (2E,6E,10E)-geranylgeranyl diphosphate = sn-3-O-(geranylgeranyl)glycerol 1-phosphate + diphosphate</text>
        <dbReference type="Rhea" id="RHEA:23404"/>
        <dbReference type="ChEBI" id="CHEBI:33019"/>
        <dbReference type="ChEBI" id="CHEBI:57677"/>
        <dbReference type="ChEBI" id="CHEBI:57685"/>
        <dbReference type="ChEBI" id="CHEBI:58756"/>
        <dbReference type="EC" id="2.5.1.41"/>
    </reaction>
</comment>
<dbReference type="NCBIfam" id="TIGR01768">
    <property type="entry name" value="GGGP-family"/>
    <property type="match status" value="1"/>
</dbReference>
<name>A0A917A1Q8_9FLAO</name>
<dbReference type="InterPro" id="IPR010946">
    <property type="entry name" value="GGGP_synth"/>
</dbReference>
<dbReference type="InterPro" id="IPR038597">
    <property type="entry name" value="GGGP/HepGP_synthase_sf"/>
</dbReference>
<comment type="function">
    <text evidence="9">Prenyltransferase that catalyzes the transfer of the geranylgeranyl moiety of geranylgeranyl diphosphate (GGPP) to the C3 hydroxyl of sn-glycerol-1-phosphate (G1P).</text>
</comment>
<evidence type="ECO:0000256" key="1">
    <source>
        <dbReference type="ARBA" id="ARBA00022516"/>
    </source>
</evidence>